<dbReference type="EMBL" id="LOIC01000036">
    <property type="protein sequence ID" value="OCA55446.1"/>
    <property type="molecule type" value="Genomic_DNA"/>
</dbReference>
<dbReference type="PATRIC" id="fig|29488.15.peg.1688"/>
<accession>A0A1B8YK33</accession>
<name>A0A1B8YK33_9GAMM</name>
<gene>
    <name evidence="1" type="ORF">Phpb_01545</name>
</gene>
<dbReference type="Proteomes" id="UP000092665">
    <property type="component" value="Unassembled WGS sequence"/>
</dbReference>
<proteinExistence type="predicted"/>
<evidence type="ECO:0008006" key="3">
    <source>
        <dbReference type="Google" id="ProtNLM"/>
    </source>
</evidence>
<protein>
    <recommendedName>
        <fullName evidence="3">DNA-binding protein</fullName>
    </recommendedName>
</protein>
<keyword evidence="2" id="KW-1185">Reference proteome</keyword>
<comment type="caution">
    <text evidence="1">The sequence shown here is derived from an EMBL/GenBank/DDBJ whole genome shotgun (WGS) entry which is preliminary data.</text>
</comment>
<evidence type="ECO:0000313" key="2">
    <source>
        <dbReference type="Proteomes" id="UP000092665"/>
    </source>
</evidence>
<dbReference type="RefSeq" id="WP_065389833.1">
    <property type="nucleotide sequence ID" value="NZ_CAWMQN010000036.1"/>
</dbReference>
<sequence length="208" mass="23374">MNAILTNHGKNADTLNEYQSLLQRRFDKLLTSLMPEFKEKAQATNALVLSDSELLELLYTTQLEHKVRTPARELRKLKRRAENLALFYQELDKMGGTIKAGDVAEILGISRQAVNMRVKSGKLLAFRKNSDYVFPTFQFTTGGVLPYFEDVMKAMGVDINPVSKMSFLTTPLSCNRTPLDIMMKNNASENELALMLRAASQVGHQIAS</sequence>
<reference evidence="2" key="1">
    <citation type="submission" date="2015-11" db="EMBL/GenBank/DDBJ databases">
        <authorList>
            <person name="Tobias N.J."/>
            <person name="Mishra B."/>
            <person name="Gupta D.K."/>
            <person name="Thines M."/>
            <person name="Stinear T.P."/>
            <person name="Bode H.B."/>
        </authorList>
    </citation>
    <scope>NUCLEOTIDE SEQUENCE [LARGE SCALE GENOMIC DNA]</scope>
    <source>
        <strain evidence="2">PB45.5</strain>
    </source>
</reference>
<organism evidence="1 2">
    <name type="scientific">Photorhabdus namnaonensis</name>
    <dbReference type="NCBI Taxonomy" id="1851568"/>
    <lineage>
        <taxon>Bacteria</taxon>
        <taxon>Pseudomonadati</taxon>
        <taxon>Pseudomonadota</taxon>
        <taxon>Gammaproteobacteria</taxon>
        <taxon>Enterobacterales</taxon>
        <taxon>Morganellaceae</taxon>
        <taxon>Photorhabdus</taxon>
    </lineage>
</organism>
<dbReference type="AlphaFoldDB" id="A0A1B8YK33"/>
<evidence type="ECO:0000313" key="1">
    <source>
        <dbReference type="EMBL" id="OCA55446.1"/>
    </source>
</evidence>